<sequence length="169" mass="18793">MGNVASCAPSIITNGVVKVLFSDGRLVIYTRPVKAAELMLENPGQFVCDSCHLKIGHRIPGLSADEELEVKQIYYLLPMEMLYSVLTCDEMNSLDNKASKAFKQGSLSNFSKNFPVLGDFCLFPLTTSETKNLDSAINGPEPEEERFSRQRSWKPALETIIETPTPPYV</sequence>
<dbReference type="Proteomes" id="UP001630127">
    <property type="component" value="Unassembled WGS sequence"/>
</dbReference>
<dbReference type="AlphaFoldDB" id="A0ABD2YY11"/>
<comment type="caution">
    <text evidence="1">The sequence shown here is derived from an EMBL/GenBank/DDBJ whole genome shotgun (WGS) entry which is preliminary data.</text>
</comment>
<dbReference type="PANTHER" id="PTHR33052">
    <property type="entry name" value="DUF4228 DOMAIN PROTEIN-RELATED"/>
    <property type="match status" value="1"/>
</dbReference>
<accession>A0ABD2YY11</accession>
<protein>
    <submittedName>
        <fullName evidence="1">Uncharacterized protein</fullName>
    </submittedName>
</protein>
<dbReference type="InterPro" id="IPR025322">
    <property type="entry name" value="PADRE_dom"/>
</dbReference>
<proteinExistence type="predicted"/>
<dbReference type="EMBL" id="JBJUIK010000011">
    <property type="protein sequence ID" value="KAL3512165.1"/>
    <property type="molecule type" value="Genomic_DNA"/>
</dbReference>
<reference evidence="1 2" key="1">
    <citation type="submission" date="2024-11" db="EMBL/GenBank/DDBJ databases">
        <title>A near-complete genome assembly of Cinchona calisaya.</title>
        <authorList>
            <person name="Lian D.C."/>
            <person name="Zhao X.W."/>
            <person name="Wei L."/>
        </authorList>
    </citation>
    <scope>NUCLEOTIDE SEQUENCE [LARGE SCALE GENOMIC DNA]</scope>
    <source>
        <tissue evidence="1">Nenye</tissue>
    </source>
</reference>
<name>A0ABD2YY11_9GENT</name>
<organism evidence="1 2">
    <name type="scientific">Cinchona calisaya</name>
    <dbReference type="NCBI Taxonomy" id="153742"/>
    <lineage>
        <taxon>Eukaryota</taxon>
        <taxon>Viridiplantae</taxon>
        <taxon>Streptophyta</taxon>
        <taxon>Embryophyta</taxon>
        <taxon>Tracheophyta</taxon>
        <taxon>Spermatophyta</taxon>
        <taxon>Magnoliopsida</taxon>
        <taxon>eudicotyledons</taxon>
        <taxon>Gunneridae</taxon>
        <taxon>Pentapetalae</taxon>
        <taxon>asterids</taxon>
        <taxon>lamiids</taxon>
        <taxon>Gentianales</taxon>
        <taxon>Rubiaceae</taxon>
        <taxon>Cinchonoideae</taxon>
        <taxon>Cinchoneae</taxon>
        <taxon>Cinchona</taxon>
    </lineage>
</organism>
<dbReference type="Pfam" id="PF14009">
    <property type="entry name" value="PADRE"/>
    <property type="match status" value="1"/>
</dbReference>
<keyword evidence="2" id="KW-1185">Reference proteome</keyword>
<gene>
    <name evidence="1" type="ORF">ACH5RR_024882</name>
</gene>
<evidence type="ECO:0000313" key="1">
    <source>
        <dbReference type="EMBL" id="KAL3512165.1"/>
    </source>
</evidence>
<evidence type="ECO:0000313" key="2">
    <source>
        <dbReference type="Proteomes" id="UP001630127"/>
    </source>
</evidence>